<dbReference type="Proteomes" id="UP000236318">
    <property type="component" value="Unassembled WGS sequence"/>
</dbReference>
<accession>A0A2K4YDT5</accession>
<proteinExistence type="predicted"/>
<dbReference type="AlphaFoldDB" id="A0A2K4YDT5"/>
<dbReference type="PIRSF" id="PIRSF021591">
    <property type="entry name" value="UCP021591"/>
    <property type="match status" value="1"/>
</dbReference>
<evidence type="ECO:0000313" key="2">
    <source>
        <dbReference type="EMBL" id="SOX54940.1"/>
    </source>
</evidence>
<keyword evidence="3" id="KW-1185">Reference proteome</keyword>
<evidence type="ECO:0008006" key="4">
    <source>
        <dbReference type="Google" id="ProtNLM"/>
    </source>
</evidence>
<protein>
    <recommendedName>
        <fullName evidence="4">Secreted protein</fullName>
    </recommendedName>
</protein>
<reference evidence="2" key="1">
    <citation type="submission" date="2018-01" db="EMBL/GenBank/DDBJ databases">
        <authorList>
            <consortium name="Urmite Genomes"/>
        </authorList>
    </citation>
    <scope>NUCLEOTIDE SEQUENCE [LARGE SCALE GENOMIC DNA]</scope>
    <source>
        <strain evidence="2">AFP003</strain>
    </source>
</reference>
<sequence length="145" mass="15271">MAMVKGAGGRLAQCGLGATLFVAMASAATPATHADPPALHRVTYTVSAERSAAADIYFRDADPASWAEYSHNPYQFSPKVEANVGPSARWTRDVWLATPDQWAMVSATSGLAPVTPNFHCELAVDGAVVATNNGAKGALCSLRHW</sequence>
<organism evidence="2 3">
    <name type="scientific">Mycobacterium ahvazicum</name>
    <dbReference type="NCBI Taxonomy" id="1964395"/>
    <lineage>
        <taxon>Bacteria</taxon>
        <taxon>Bacillati</taxon>
        <taxon>Actinomycetota</taxon>
        <taxon>Actinomycetes</taxon>
        <taxon>Mycobacteriales</taxon>
        <taxon>Mycobacteriaceae</taxon>
        <taxon>Mycobacterium</taxon>
        <taxon>Mycobacterium simiae complex</taxon>
    </lineage>
</organism>
<dbReference type="InterPro" id="IPR016793">
    <property type="entry name" value="UCP021591"/>
</dbReference>
<evidence type="ECO:0000256" key="1">
    <source>
        <dbReference type="SAM" id="SignalP"/>
    </source>
</evidence>
<name>A0A2K4YDT5_9MYCO</name>
<gene>
    <name evidence="2" type="ORF">MAAFP003_3620</name>
</gene>
<comment type="caution">
    <text evidence="2">The sequence shown here is derived from an EMBL/GenBank/DDBJ whole genome shotgun (WGS) entry which is preliminary data.</text>
</comment>
<dbReference type="EMBL" id="FXEG02000003">
    <property type="protein sequence ID" value="SOX54940.1"/>
    <property type="molecule type" value="Genomic_DNA"/>
</dbReference>
<feature type="signal peptide" evidence="1">
    <location>
        <begin position="1"/>
        <end position="34"/>
    </location>
</feature>
<evidence type="ECO:0000313" key="3">
    <source>
        <dbReference type="Proteomes" id="UP000236318"/>
    </source>
</evidence>
<keyword evidence="1" id="KW-0732">Signal</keyword>
<feature type="chain" id="PRO_5038554005" description="Secreted protein" evidence="1">
    <location>
        <begin position="35"/>
        <end position="145"/>
    </location>
</feature>